<accession>A0A7Y0DPT8</accession>
<gene>
    <name evidence="2" type="ORF">HHO47_00165</name>
</gene>
<dbReference type="AlphaFoldDB" id="A0A7Y0DPT8"/>
<keyword evidence="1" id="KW-0812">Transmembrane</keyword>
<evidence type="ECO:0000313" key="2">
    <source>
        <dbReference type="EMBL" id="NMM39295.1"/>
    </source>
</evidence>
<comment type="caution">
    <text evidence="2">The sequence shown here is derived from an EMBL/GenBank/DDBJ whole genome shotgun (WGS) entry which is preliminary data.</text>
</comment>
<evidence type="ECO:0000256" key="1">
    <source>
        <dbReference type="SAM" id="Phobius"/>
    </source>
</evidence>
<keyword evidence="1" id="KW-0472">Membrane</keyword>
<dbReference type="Proteomes" id="UP000570493">
    <property type="component" value="Unassembled WGS sequence"/>
</dbReference>
<keyword evidence="3" id="KW-1185">Reference proteome</keyword>
<dbReference type="RefSeq" id="WP_169017738.1">
    <property type="nucleotide sequence ID" value="NZ_JABBMT010000001.1"/>
</dbReference>
<organism evidence="2 3">
    <name type="scientific">Pseudoalteromonas arctica</name>
    <dbReference type="NCBI Taxonomy" id="394751"/>
    <lineage>
        <taxon>Bacteria</taxon>
        <taxon>Pseudomonadati</taxon>
        <taxon>Pseudomonadota</taxon>
        <taxon>Gammaproteobacteria</taxon>
        <taxon>Alteromonadales</taxon>
        <taxon>Pseudoalteromonadaceae</taxon>
        <taxon>Pseudoalteromonas</taxon>
    </lineage>
</organism>
<proteinExistence type="predicted"/>
<reference evidence="2" key="1">
    <citation type="submission" date="2020-04" db="EMBL/GenBank/DDBJ databases">
        <title>Genome Sequencing for Pseudoaltermonas arctica.</title>
        <authorList>
            <person name="Elkins N.S."/>
        </authorList>
    </citation>
    <scope>NUCLEOTIDE SEQUENCE [LARGE SCALE GENOMIC DNA]</scope>
    <source>
        <strain evidence="2">NEC-BIFX-2020_0012</strain>
    </source>
</reference>
<evidence type="ECO:0000313" key="3">
    <source>
        <dbReference type="Proteomes" id="UP000570493"/>
    </source>
</evidence>
<feature type="transmembrane region" description="Helical" evidence="1">
    <location>
        <begin position="6"/>
        <end position="22"/>
    </location>
</feature>
<dbReference type="EMBL" id="JABBMT010000001">
    <property type="protein sequence ID" value="NMM39295.1"/>
    <property type="molecule type" value="Genomic_DNA"/>
</dbReference>
<keyword evidence="1" id="KW-1133">Transmembrane helix</keyword>
<protein>
    <submittedName>
        <fullName evidence="2">Uncharacterized protein</fullName>
    </submittedName>
</protein>
<name>A0A7Y0DPT8_9GAMM</name>
<sequence>MSNLKIFIIIFIVLSVALFVANKSRTKPTNLNSVEHIAKEETFSHNFEVAMEKHKKEQDEQLHKLRDAYIESLKNKYGEEKFQELLGVCDLFTNLYVNNRTKENELKYVEACDPMYH</sequence>